<accession>A0A8T9MV07</accession>
<keyword evidence="2" id="KW-1185">Reference proteome</keyword>
<sequence>MMLTLILPALLRPDAEQLPDLETPFLDNLLRFGRFEAHAADLLHLYAQYLHLPFVLPENFVYASPVWQQMGMHSMNLTDGASVGITAEEAESLCEGLNEFYRGQARFRPLRPDLWRVMLPAPPQWTVAPVFDVLGQIDGSVRAEGEGAAQWLNMQTEIQMWLHDHPMNRHRHQHDQAPINGIWLWNAPANLPQPCEPPAKLVGSNSVWAQHSPLEVLEAPDDLPAWQSVCQARDTDINHTVLWLDNLLPSQYAHDLWTYGDIVRQWDTRLFAPLWDALKNRRLDCARIITDGAKGGTLWLKPPPLLSWFTPKRRFDGRSL</sequence>
<evidence type="ECO:0000313" key="2">
    <source>
        <dbReference type="Proteomes" id="UP000831534"/>
    </source>
</evidence>
<proteinExistence type="predicted"/>
<gene>
    <name evidence="1" type="ORF">LVJ77_05095</name>
</gene>
<dbReference type="RefSeq" id="WP_027010309.1">
    <property type="nucleotide sequence ID" value="NZ_CP091521.1"/>
</dbReference>
<dbReference type="AlphaFoldDB" id="A0A8T9MV07"/>
<dbReference type="EMBL" id="CP091521">
    <property type="protein sequence ID" value="UOP05507.2"/>
    <property type="molecule type" value="Genomic_DNA"/>
</dbReference>
<name>A0A8T9MV07_9NEIS</name>
<organism evidence="1 2">
    <name type="scientific">Conchiformibius kuhniae</name>
    <dbReference type="NCBI Taxonomy" id="211502"/>
    <lineage>
        <taxon>Bacteria</taxon>
        <taxon>Pseudomonadati</taxon>
        <taxon>Pseudomonadota</taxon>
        <taxon>Betaproteobacteria</taxon>
        <taxon>Neisseriales</taxon>
        <taxon>Neisseriaceae</taxon>
        <taxon>Conchiformibius</taxon>
    </lineage>
</organism>
<dbReference type="KEGG" id="ckh:LVJ77_05095"/>
<evidence type="ECO:0000313" key="1">
    <source>
        <dbReference type="EMBL" id="UOP05507.2"/>
    </source>
</evidence>
<protein>
    <recommendedName>
        <fullName evidence="3">Phosphoglycerate mutase</fullName>
    </recommendedName>
</protein>
<reference evidence="1" key="2">
    <citation type="submission" date="2024-09" db="EMBL/GenBank/DDBJ databases">
        <authorList>
            <person name="Veyrier F.J."/>
        </authorList>
    </citation>
    <scope>NUCLEOTIDE SEQUENCE</scope>
    <source>
        <strain evidence="1">17694</strain>
    </source>
</reference>
<dbReference type="Proteomes" id="UP000831534">
    <property type="component" value="Chromosome"/>
</dbReference>
<evidence type="ECO:0008006" key="3">
    <source>
        <dbReference type="Google" id="ProtNLM"/>
    </source>
</evidence>
<reference evidence="1" key="1">
    <citation type="journal article" date="2022" name="Res Sq">
        <title>Evolution of multicellular longitudinally dividing oral cavity symbionts (Neisseriaceae).</title>
        <authorList>
            <person name="Nyongesa S."/>
            <person name="Weber P."/>
            <person name="Bernet E."/>
            <person name="Pullido F."/>
            <person name="Nieckarz M."/>
            <person name="Delaby M."/>
            <person name="Nieves C."/>
            <person name="Viehboeck T."/>
            <person name="Krause N."/>
            <person name="Rivera-Millot A."/>
            <person name="Nakamura A."/>
            <person name="Vischer N."/>
            <person name="VanNieuwenhze M."/>
            <person name="Brun Y."/>
            <person name="Cava F."/>
            <person name="Bulgheresi S."/>
            <person name="Veyrier F."/>
        </authorList>
    </citation>
    <scope>NUCLEOTIDE SEQUENCE</scope>
    <source>
        <strain evidence="1">17694</strain>
    </source>
</reference>